<keyword evidence="3" id="KW-1185">Reference proteome</keyword>
<dbReference type="InterPro" id="IPR011676">
    <property type="entry name" value="DUF1618"/>
</dbReference>
<gene>
    <name evidence="2" type="ORF">URODEC1_LOCUS109698</name>
</gene>
<evidence type="ECO:0000313" key="3">
    <source>
        <dbReference type="Proteomes" id="UP001497457"/>
    </source>
</evidence>
<feature type="domain" description="DUF1618" evidence="1">
    <location>
        <begin position="211"/>
        <end position="336"/>
    </location>
</feature>
<accession>A0ABC9FVU7</accession>
<name>A0ABC9FVU7_9POAL</name>
<dbReference type="Pfam" id="PF07762">
    <property type="entry name" value="DUF1618"/>
    <property type="match status" value="1"/>
</dbReference>
<sequence length="429" mass="48803">MAVAYHTLALTKDPAPEAKLEWAMFDRRVIQGQFPFSASDAFSKTSNGRVVRVSLRFAPPPLVSYVQLYTDDVVYGGPPKVVSADGDLLLIQMVVAVPDESPSNFPDNFFVYKASPEWPQLYALPTLGDDWFGRCQPTGIFHSGGDDFFAANLQTLVGENREEVAQLFRYSSLSKEWKLFHIDCPQDPENGFYPICWHTDSVFCYGEYMCWADYHQGIVYCDVSTDVIELRFVRFPGIETRLATCDGHGLPERVRTVAVNKGKIWFINIDDGRFSSGGRSECSVSMWTLKTLELKWEKEHTFALSDLWSVVKYQQSPLPQSVPGFPLMDLHEDGVLHFIVRESIKSELDWRVTINVNTLALDYEPYLNAIEEPYARRDVKNKFYNSALLASKVCQCLDLPTVVVLQVVVRMTDCRGWRIPLVHLCSNLF</sequence>
<reference evidence="2" key="1">
    <citation type="submission" date="2024-10" db="EMBL/GenBank/DDBJ databases">
        <authorList>
            <person name="Ryan C."/>
        </authorList>
    </citation>
    <scope>NUCLEOTIDE SEQUENCE [LARGE SCALE GENOMIC DNA]</scope>
</reference>
<dbReference type="AlphaFoldDB" id="A0ABC9FVU7"/>
<organism evidence="2 3">
    <name type="scientific">Urochloa decumbens</name>
    <dbReference type="NCBI Taxonomy" id="240449"/>
    <lineage>
        <taxon>Eukaryota</taxon>
        <taxon>Viridiplantae</taxon>
        <taxon>Streptophyta</taxon>
        <taxon>Embryophyta</taxon>
        <taxon>Tracheophyta</taxon>
        <taxon>Spermatophyta</taxon>
        <taxon>Magnoliopsida</taxon>
        <taxon>Liliopsida</taxon>
        <taxon>Poales</taxon>
        <taxon>Poaceae</taxon>
        <taxon>PACMAD clade</taxon>
        <taxon>Panicoideae</taxon>
        <taxon>Panicodae</taxon>
        <taxon>Paniceae</taxon>
        <taxon>Melinidinae</taxon>
        <taxon>Urochloa</taxon>
    </lineage>
</organism>
<evidence type="ECO:0000259" key="1">
    <source>
        <dbReference type="Pfam" id="PF07762"/>
    </source>
</evidence>
<dbReference type="Proteomes" id="UP001497457">
    <property type="component" value="Chromosome 7b"/>
</dbReference>
<evidence type="ECO:0000313" key="2">
    <source>
        <dbReference type="EMBL" id="CAL5083053.1"/>
    </source>
</evidence>
<proteinExistence type="predicted"/>
<protein>
    <recommendedName>
        <fullName evidence="1">DUF1618 domain-containing protein</fullName>
    </recommendedName>
</protein>
<dbReference type="PANTHER" id="PTHR33074">
    <property type="entry name" value="EXPRESSED PROTEIN-RELATED"/>
    <property type="match status" value="1"/>
</dbReference>
<dbReference type="PANTHER" id="PTHR33074:SF99">
    <property type="entry name" value="DUF1618 DOMAIN-CONTAINING PROTEIN"/>
    <property type="match status" value="1"/>
</dbReference>
<dbReference type="EMBL" id="OZ075117">
    <property type="protein sequence ID" value="CAL5083053.1"/>
    <property type="molecule type" value="Genomic_DNA"/>
</dbReference>